<comment type="caution">
    <text evidence="8">The sequence shown here is derived from an EMBL/GenBank/DDBJ whole genome shotgun (WGS) entry which is preliminary data.</text>
</comment>
<keyword evidence="9" id="KW-1185">Reference proteome</keyword>
<evidence type="ECO:0000256" key="5">
    <source>
        <dbReference type="ARBA" id="ARBA00022842"/>
    </source>
</evidence>
<evidence type="ECO:0000256" key="2">
    <source>
        <dbReference type="ARBA" id="ARBA00006479"/>
    </source>
</evidence>
<dbReference type="InterPro" id="IPR049874">
    <property type="entry name" value="ROK_cs"/>
</dbReference>
<gene>
    <name evidence="8" type="ORF">GCM10007216_14700</name>
</gene>
<evidence type="ECO:0000256" key="3">
    <source>
        <dbReference type="ARBA" id="ARBA00022723"/>
    </source>
</evidence>
<proteinExistence type="inferred from homology"/>
<dbReference type="CDD" id="cd24067">
    <property type="entry name" value="ASKHA_NBD_ROK_BsFRK-like"/>
    <property type="match status" value="1"/>
</dbReference>
<dbReference type="InterPro" id="IPR043129">
    <property type="entry name" value="ATPase_NBD"/>
</dbReference>
<dbReference type="Proteomes" id="UP000619534">
    <property type="component" value="Unassembled WGS sequence"/>
</dbReference>
<evidence type="ECO:0000256" key="7">
    <source>
        <dbReference type="ARBA" id="ARBA00048451"/>
    </source>
</evidence>
<evidence type="ECO:0000256" key="1">
    <source>
        <dbReference type="ARBA" id="ARBA00001946"/>
    </source>
</evidence>
<dbReference type="Pfam" id="PF00480">
    <property type="entry name" value="ROK"/>
    <property type="match status" value="1"/>
</dbReference>
<evidence type="ECO:0000313" key="8">
    <source>
        <dbReference type="EMBL" id="GGC85057.1"/>
    </source>
</evidence>
<organism evidence="8 9">
    <name type="scientific">Thalassobacillus devorans</name>
    <dbReference type="NCBI Taxonomy" id="279813"/>
    <lineage>
        <taxon>Bacteria</taxon>
        <taxon>Bacillati</taxon>
        <taxon>Bacillota</taxon>
        <taxon>Bacilli</taxon>
        <taxon>Bacillales</taxon>
        <taxon>Bacillaceae</taxon>
        <taxon>Thalassobacillus</taxon>
    </lineage>
</organism>
<keyword evidence="5" id="KW-0460">Magnesium</keyword>
<comment type="similarity">
    <text evidence="2">Belongs to the ROK (NagC/XylR) family.</text>
</comment>
<dbReference type="InterPro" id="IPR000600">
    <property type="entry name" value="ROK"/>
</dbReference>
<dbReference type="EMBL" id="BMCJ01000002">
    <property type="protein sequence ID" value="GGC85057.1"/>
    <property type="molecule type" value="Genomic_DNA"/>
</dbReference>
<keyword evidence="4" id="KW-0862">Zinc</keyword>
<dbReference type="InterPro" id="IPR051804">
    <property type="entry name" value="Carb_Metab_Reg_Kinase/Isom"/>
</dbReference>
<dbReference type="SUPFAM" id="SSF53067">
    <property type="entry name" value="Actin-like ATPase domain"/>
    <property type="match status" value="1"/>
</dbReference>
<dbReference type="RefSeq" id="WP_062442164.1">
    <property type="nucleotide sequence ID" value="NZ_BMCJ01000002.1"/>
</dbReference>
<evidence type="ECO:0000256" key="4">
    <source>
        <dbReference type="ARBA" id="ARBA00022833"/>
    </source>
</evidence>
<dbReference type="PANTHER" id="PTHR42742">
    <property type="entry name" value="TRANSCRIPTIONAL REPRESSOR MPRA"/>
    <property type="match status" value="1"/>
</dbReference>
<dbReference type="EC" id="2.7.1.4" evidence="6"/>
<protein>
    <recommendedName>
        <fullName evidence="6">fructokinase</fullName>
        <ecNumber evidence="6">2.7.1.4</ecNumber>
    </recommendedName>
</protein>
<sequence>MYNGAIEAGGTKFVCAIGTPSGEIVDKVTLPTTGPEETLQKVVDFFAAYQINRLGVGSFGPIDLNKDSNTYGTILNTPKQLWKGYDLLGALQRELSVPVYLDTDVNAAALGEYRWGAAQGARSVLYITVGTGIGAGFVKDGRTFIGRQHPEMGHIKVEQHPEDRFTASCPYHGNCLEGLASGTAIHDRYGRAGTSLPENDPVWEMTAYYLAQAIVNYSLVLAPEQIILGGGVMKQERLYELIRNKVSTAMNGYMDLPVLEEYITAPALLDEQGIKGALALIPADTDKYQKVPDFL</sequence>
<reference evidence="9" key="1">
    <citation type="journal article" date="2019" name="Int. J. Syst. Evol. Microbiol.">
        <title>The Global Catalogue of Microorganisms (GCM) 10K type strain sequencing project: providing services to taxonomists for standard genome sequencing and annotation.</title>
        <authorList>
            <consortium name="The Broad Institute Genomics Platform"/>
            <consortium name="The Broad Institute Genome Sequencing Center for Infectious Disease"/>
            <person name="Wu L."/>
            <person name="Ma J."/>
        </authorList>
    </citation>
    <scope>NUCLEOTIDE SEQUENCE [LARGE SCALE GENOMIC DNA]</scope>
    <source>
        <strain evidence="9">CCM 7282</strain>
    </source>
</reference>
<comment type="cofactor">
    <cofactor evidence="1">
        <name>Mg(2+)</name>
        <dbReference type="ChEBI" id="CHEBI:18420"/>
    </cofactor>
</comment>
<keyword evidence="3" id="KW-0479">Metal-binding</keyword>
<comment type="catalytic activity">
    <reaction evidence="7">
        <text>D-fructose + ATP = D-fructose 6-phosphate + ADP + H(+)</text>
        <dbReference type="Rhea" id="RHEA:16125"/>
        <dbReference type="ChEBI" id="CHEBI:15378"/>
        <dbReference type="ChEBI" id="CHEBI:30616"/>
        <dbReference type="ChEBI" id="CHEBI:37721"/>
        <dbReference type="ChEBI" id="CHEBI:61527"/>
        <dbReference type="ChEBI" id="CHEBI:456216"/>
        <dbReference type="EC" id="2.7.1.4"/>
    </reaction>
</comment>
<evidence type="ECO:0000256" key="6">
    <source>
        <dbReference type="ARBA" id="ARBA00038887"/>
    </source>
</evidence>
<dbReference type="Gene3D" id="3.30.420.40">
    <property type="match status" value="2"/>
</dbReference>
<dbReference type="PROSITE" id="PS01125">
    <property type="entry name" value="ROK"/>
    <property type="match status" value="1"/>
</dbReference>
<accession>A0ABQ1NUM0</accession>
<dbReference type="PANTHER" id="PTHR42742:SF3">
    <property type="entry name" value="FRUCTOKINASE"/>
    <property type="match status" value="1"/>
</dbReference>
<evidence type="ECO:0000313" key="9">
    <source>
        <dbReference type="Proteomes" id="UP000619534"/>
    </source>
</evidence>
<name>A0ABQ1NUM0_9BACI</name>